<evidence type="ECO:0000313" key="1">
    <source>
        <dbReference type="EMBL" id="KAJ4952727.1"/>
    </source>
</evidence>
<dbReference type="Proteomes" id="UP001141806">
    <property type="component" value="Unassembled WGS sequence"/>
</dbReference>
<proteinExistence type="predicted"/>
<name>A0A9Q0JV72_9MAGN</name>
<reference evidence="1" key="1">
    <citation type="journal article" date="2023" name="Plant J.">
        <title>The genome of the king protea, Protea cynaroides.</title>
        <authorList>
            <person name="Chang J."/>
            <person name="Duong T.A."/>
            <person name="Schoeman C."/>
            <person name="Ma X."/>
            <person name="Roodt D."/>
            <person name="Barker N."/>
            <person name="Li Z."/>
            <person name="Van de Peer Y."/>
            <person name="Mizrachi E."/>
        </authorList>
    </citation>
    <scope>NUCLEOTIDE SEQUENCE</scope>
    <source>
        <tissue evidence="1">Young leaves</tissue>
    </source>
</reference>
<accession>A0A9Q0JV72</accession>
<dbReference type="EMBL" id="JAMYWD010000012">
    <property type="protein sequence ID" value="KAJ4952727.1"/>
    <property type="molecule type" value="Genomic_DNA"/>
</dbReference>
<protein>
    <submittedName>
        <fullName evidence="1">Uncharacterized protein</fullName>
    </submittedName>
</protein>
<comment type="caution">
    <text evidence="1">The sequence shown here is derived from an EMBL/GenBank/DDBJ whole genome shotgun (WGS) entry which is preliminary data.</text>
</comment>
<evidence type="ECO:0000313" key="2">
    <source>
        <dbReference type="Proteomes" id="UP001141806"/>
    </source>
</evidence>
<gene>
    <name evidence="1" type="ORF">NE237_029559</name>
</gene>
<sequence>MLSDSDVDPVAAGLQVTSYGKPKTWISLTGTLETLSLWKSSYKGRDLKEVSDRPLPSCDRKPWPWHDREAQALAVQNAIGRIPNLRDALYGNKFCASNQGRIIIILLNNVFLGMQKEGVLDLSVITICNVFHKVQDEIHELERFIADFINEDRESKVDTDA</sequence>
<dbReference type="AlphaFoldDB" id="A0A9Q0JV72"/>
<organism evidence="1 2">
    <name type="scientific">Protea cynaroides</name>
    <dbReference type="NCBI Taxonomy" id="273540"/>
    <lineage>
        <taxon>Eukaryota</taxon>
        <taxon>Viridiplantae</taxon>
        <taxon>Streptophyta</taxon>
        <taxon>Embryophyta</taxon>
        <taxon>Tracheophyta</taxon>
        <taxon>Spermatophyta</taxon>
        <taxon>Magnoliopsida</taxon>
        <taxon>Proteales</taxon>
        <taxon>Proteaceae</taxon>
        <taxon>Protea</taxon>
    </lineage>
</organism>
<keyword evidence="2" id="KW-1185">Reference proteome</keyword>